<evidence type="ECO:0000256" key="1">
    <source>
        <dbReference type="ARBA" id="ARBA00005395"/>
    </source>
</evidence>
<evidence type="ECO:0000259" key="6">
    <source>
        <dbReference type="PROSITE" id="PS51186"/>
    </source>
</evidence>
<feature type="binding site" evidence="5">
    <location>
        <position position="123"/>
    </location>
    <ligand>
        <name>acetyl-CoA</name>
        <dbReference type="ChEBI" id="CHEBI:57288"/>
    </ligand>
</feature>
<dbReference type="HAMAP" id="MF_02210">
    <property type="entry name" value="RimI"/>
    <property type="match status" value="1"/>
</dbReference>
<comment type="caution">
    <text evidence="5">Lacks conserved residue(s) required for the propagation of feature annotation.</text>
</comment>
<comment type="similarity">
    <text evidence="1 5">Belongs to the acetyltransferase family. RimI subfamily.</text>
</comment>
<dbReference type="SUPFAM" id="SSF55729">
    <property type="entry name" value="Acyl-CoA N-acyltransferases (Nat)"/>
    <property type="match status" value="1"/>
</dbReference>
<sequence>MVKSVNFGIKFAPMDNLVFLPLNTEHLESVWAIEQHAHSHPWNVSMINELEGRGAFNCAMLLGDEVVGYFYAQDIVGEVSLLNIAIHPQHQGKGLGRQLVGYFIAECEKRGTESAWLEVRESNSAAVMLYLSEGFNEVDRRRDYYPSEQGREDAIIMSYYFLFA</sequence>
<dbReference type="Gene3D" id="3.40.630.30">
    <property type="match status" value="1"/>
</dbReference>
<accession>A0ABM8ZKQ1</accession>
<comment type="function">
    <text evidence="5">Acetylates the N-terminal alanine of ribosomal protein bS18.</text>
</comment>
<dbReference type="Pfam" id="PF00583">
    <property type="entry name" value="Acetyltransf_1"/>
    <property type="match status" value="1"/>
</dbReference>
<dbReference type="CDD" id="cd04301">
    <property type="entry name" value="NAT_SF"/>
    <property type="match status" value="1"/>
</dbReference>
<dbReference type="InterPro" id="IPR000182">
    <property type="entry name" value="GNAT_dom"/>
</dbReference>
<dbReference type="InterPro" id="IPR006464">
    <property type="entry name" value="AcTrfase_RimI/Ard1"/>
</dbReference>
<evidence type="ECO:0000313" key="7">
    <source>
        <dbReference type="EMBL" id="CAH0526758.1"/>
    </source>
</evidence>
<evidence type="ECO:0000256" key="4">
    <source>
        <dbReference type="ARBA" id="ARBA00023315"/>
    </source>
</evidence>
<reference evidence="7" key="1">
    <citation type="submission" date="2021-12" db="EMBL/GenBank/DDBJ databases">
        <authorList>
            <person name="Rodrigo-Torres L."/>
            <person name="Arahal R. D."/>
            <person name="Lucena T."/>
        </authorList>
    </citation>
    <scope>NUCLEOTIDE SEQUENCE</scope>
    <source>
        <strain evidence="7">CECT 8226</strain>
    </source>
</reference>
<dbReference type="NCBIfam" id="TIGR01575">
    <property type="entry name" value="rimI"/>
    <property type="match status" value="1"/>
</dbReference>
<proteinExistence type="inferred from homology"/>
<evidence type="ECO:0000256" key="5">
    <source>
        <dbReference type="HAMAP-Rule" id="MF_02210"/>
    </source>
</evidence>
<keyword evidence="3 5" id="KW-0808">Transferase</keyword>
<dbReference type="PROSITE" id="PS51186">
    <property type="entry name" value="GNAT"/>
    <property type="match status" value="1"/>
</dbReference>
<feature type="domain" description="N-acetyltransferase" evidence="6">
    <location>
        <begin position="17"/>
        <end position="162"/>
    </location>
</feature>
<feature type="binding site" evidence="5">
    <location>
        <begin position="84"/>
        <end position="86"/>
    </location>
    <ligand>
        <name>acetyl-CoA</name>
        <dbReference type="ChEBI" id="CHEBI:57288"/>
    </ligand>
</feature>
<gene>
    <name evidence="5 7" type="primary">rimI</name>
    <name evidence="7" type="ORF">VHP8226_02130</name>
</gene>
<comment type="subcellular location">
    <subcellularLocation>
        <location evidence="5">Cytoplasm</location>
    </subcellularLocation>
</comment>
<comment type="catalytic activity">
    <reaction evidence="5">
        <text>N-terminal L-alanyl-[ribosomal protein bS18] + acetyl-CoA = N-terminal N(alpha)-acetyl-L-alanyl-[ribosomal protein bS18] + CoA + H(+)</text>
        <dbReference type="Rhea" id="RHEA:43756"/>
        <dbReference type="Rhea" id="RHEA-COMP:10676"/>
        <dbReference type="Rhea" id="RHEA-COMP:10677"/>
        <dbReference type="ChEBI" id="CHEBI:15378"/>
        <dbReference type="ChEBI" id="CHEBI:57287"/>
        <dbReference type="ChEBI" id="CHEBI:57288"/>
        <dbReference type="ChEBI" id="CHEBI:64718"/>
        <dbReference type="ChEBI" id="CHEBI:83683"/>
        <dbReference type="EC" id="2.3.1.266"/>
    </reaction>
</comment>
<dbReference type="InterPro" id="IPR043690">
    <property type="entry name" value="RimI"/>
</dbReference>
<keyword evidence="2 5" id="KW-0963">Cytoplasm</keyword>
<dbReference type="EC" id="2.3.1.266" evidence="5"/>
<keyword evidence="4 5" id="KW-0012">Acyltransferase</keyword>
<dbReference type="InterPro" id="IPR050680">
    <property type="entry name" value="YpeA/RimI_acetyltransf"/>
</dbReference>
<evidence type="ECO:0000313" key="8">
    <source>
        <dbReference type="Proteomes" id="UP000838160"/>
    </source>
</evidence>
<keyword evidence="8" id="KW-1185">Reference proteome</keyword>
<dbReference type="PANTHER" id="PTHR43420">
    <property type="entry name" value="ACETYLTRANSFERASE"/>
    <property type="match status" value="1"/>
</dbReference>
<feature type="active site" description="Proton donor" evidence="5">
    <location>
        <position position="130"/>
    </location>
</feature>
<protein>
    <recommendedName>
        <fullName evidence="5">[Ribosomal protein bS18]-alanine N-acetyltransferase</fullName>
        <ecNumber evidence="5">2.3.1.266</ecNumber>
    </recommendedName>
</protein>
<dbReference type="Proteomes" id="UP000838160">
    <property type="component" value="Unassembled WGS sequence"/>
</dbReference>
<dbReference type="InterPro" id="IPR016181">
    <property type="entry name" value="Acyl_CoA_acyltransferase"/>
</dbReference>
<organism evidence="7 8">
    <name type="scientific">Vibrio hippocampi</name>
    <dbReference type="NCBI Taxonomy" id="654686"/>
    <lineage>
        <taxon>Bacteria</taxon>
        <taxon>Pseudomonadati</taxon>
        <taxon>Pseudomonadota</taxon>
        <taxon>Gammaproteobacteria</taxon>
        <taxon>Vibrionales</taxon>
        <taxon>Vibrionaceae</taxon>
        <taxon>Vibrio</taxon>
    </lineage>
</organism>
<feature type="active site" description="Proton acceptor" evidence="5">
    <location>
        <position position="118"/>
    </location>
</feature>
<dbReference type="EMBL" id="CAKLCM010000002">
    <property type="protein sequence ID" value="CAH0526758.1"/>
    <property type="molecule type" value="Genomic_DNA"/>
</dbReference>
<evidence type="ECO:0000256" key="2">
    <source>
        <dbReference type="ARBA" id="ARBA00022490"/>
    </source>
</evidence>
<dbReference type="GO" id="GO:0008999">
    <property type="term" value="F:protein-N-terminal-alanine acetyltransferase activity"/>
    <property type="evidence" value="ECO:0007669"/>
    <property type="project" value="UniProtKB-EC"/>
</dbReference>
<dbReference type="PANTHER" id="PTHR43420:SF12">
    <property type="entry name" value="N-ACETYLTRANSFERASE DOMAIN-CONTAINING PROTEIN"/>
    <property type="match status" value="1"/>
</dbReference>
<evidence type="ECO:0000256" key="3">
    <source>
        <dbReference type="ARBA" id="ARBA00022679"/>
    </source>
</evidence>
<comment type="caution">
    <text evidence="7">The sequence shown here is derived from an EMBL/GenBank/DDBJ whole genome shotgun (WGS) entry which is preliminary data.</text>
</comment>
<name>A0ABM8ZKQ1_9VIBR</name>